<sequence length="301" mass="31933">MQDAEMTAKIAEGKGFIAALDQSGGSTPKALRGYGIEESEYSGDEEMFALIHKMRSRIISSPVFTGDKVIGAILFEKTMDGQVGGKPTPTALKDKGVVPFIKIDKGLEAEENGVQMMKPMPELDALLKRAKGLGVFGTKERSVINAANQAGIEAIVKQQFEVGQQVLAAGLMPILEPEVNIKSADRAESDVILLAEIAKQLAAMPGDDKVMLKLSIPAVAGTFDPLVDHPRVLRVVALSGGYSRPEACAELAKNKGMIASFSRALLQDLRAQMSDAEFDAALGGAIDEIYAASVEKTTVAA</sequence>
<dbReference type="PANTHER" id="PTHR11627">
    <property type="entry name" value="FRUCTOSE-BISPHOSPHATE ALDOLASE"/>
    <property type="match status" value="1"/>
</dbReference>
<dbReference type="EMBL" id="CP049109">
    <property type="protein sequence ID" value="QIG80525.1"/>
    <property type="molecule type" value="Genomic_DNA"/>
</dbReference>
<evidence type="ECO:0000256" key="4">
    <source>
        <dbReference type="ARBA" id="ARBA00023152"/>
    </source>
</evidence>
<dbReference type="UniPathway" id="UPA00109">
    <property type="reaction ID" value="UER00183"/>
</dbReference>
<protein>
    <recommendedName>
        <fullName evidence="3">fructose-bisphosphate aldolase</fullName>
        <ecNumber evidence="3">4.1.2.13</ecNumber>
    </recommendedName>
    <alternativeName>
        <fullName evidence="6">Fructose-bisphosphate aldolase class I</fullName>
    </alternativeName>
</protein>
<keyword evidence="4" id="KW-0324">Glycolysis</keyword>
<dbReference type="AlphaFoldDB" id="A0A6G6Y6I0"/>
<evidence type="ECO:0000256" key="6">
    <source>
        <dbReference type="ARBA" id="ARBA00029799"/>
    </source>
</evidence>
<dbReference type="GO" id="GO:0004332">
    <property type="term" value="F:fructose-bisphosphate aldolase activity"/>
    <property type="evidence" value="ECO:0007669"/>
    <property type="project" value="UniProtKB-EC"/>
</dbReference>
<keyword evidence="5" id="KW-0456">Lyase</keyword>
<evidence type="ECO:0000256" key="3">
    <source>
        <dbReference type="ARBA" id="ARBA00013068"/>
    </source>
</evidence>
<dbReference type="Proteomes" id="UP000501568">
    <property type="component" value="Chromosome"/>
</dbReference>
<comment type="pathway">
    <text evidence="1">Carbohydrate degradation; glycolysis; D-glyceraldehyde 3-phosphate and glycerone phosphate from D-glucose: step 4/4.</text>
</comment>
<evidence type="ECO:0000256" key="2">
    <source>
        <dbReference type="ARBA" id="ARBA00010387"/>
    </source>
</evidence>
<comment type="similarity">
    <text evidence="2">Belongs to the class I fructose-bisphosphate aldolase family.</text>
</comment>
<evidence type="ECO:0000313" key="8">
    <source>
        <dbReference type="Proteomes" id="UP000501568"/>
    </source>
</evidence>
<evidence type="ECO:0000313" key="7">
    <source>
        <dbReference type="EMBL" id="QIG80525.1"/>
    </source>
</evidence>
<dbReference type="RefSeq" id="WP_165327531.1">
    <property type="nucleotide sequence ID" value="NZ_CP049109.1"/>
</dbReference>
<dbReference type="InterPro" id="IPR013785">
    <property type="entry name" value="Aldolase_TIM"/>
</dbReference>
<dbReference type="SUPFAM" id="SSF51569">
    <property type="entry name" value="Aldolase"/>
    <property type="match status" value="1"/>
</dbReference>
<reference evidence="7 8" key="1">
    <citation type="submission" date="2020-02" db="EMBL/GenBank/DDBJ databases">
        <authorList>
            <person name="Zheng R.K."/>
            <person name="Sun C.M."/>
        </authorList>
    </citation>
    <scope>NUCLEOTIDE SEQUENCE [LARGE SCALE GENOMIC DNA]</scope>
    <source>
        <strain evidence="8">zrk23</strain>
    </source>
</reference>
<keyword evidence="8" id="KW-1185">Reference proteome</keyword>
<dbReference type="NCBIfam" id="NF003784">
    <property type="entry name" value="PRK05377.1"/>
    <property type="match status" value="1"/>
</dbReference>
<accession>A0A6G6Y6I0</accession>
<dbReference type="InterPro" id="IPR000741">
    <property type="entry name" value="FBA_I"/>
</dbReference>
<evidence type="ECO:0000256" key="1">
    <source>
        <dbReference type="ARBA" id="ARBA00004714"/>
    </source>
</evidence>
<gene>
    <name evidence="7" type="ORF">G5C33_12530</name>
</gene>
<dbReference type="EC" id="4.1.2.13" evidence="3"/>
<name>A0A6G6Y6I0_9SPHN</name>
<evidence type="ECO:0000256" key="5">
    <source>
        <dbReference type="ARBA" id="ARBA00023239"/>
    </source>
</evidence>
<dbReference type="Gene3D" id="3.20.20.70">
    <property type="entry name" value="Aldolase class I"/>
    <property type="match status" value="1"/>
</dbReference>
<dbReference type="Pfam" id="PF00274">
    <property type="entry name" value="Glycolytic"/>
    <property type="match status" value="1"/>
</dbReference>
<proteinExistence type="inferred from homology"/>
<organism evidence="7 8">
    <name type="scientific">Stakelama tenebrarum</name>
    <dbReference type="NCBI Taxonomy" id="2711215"/>
    <lineage>
        <taxon>Bacteria</taxon>
        <taxon>Pseudomonadati</taxon>
        <taxon>Pseudomonadota</taxon>
        <taxon>Alphaproteobacteria</taxon>
        <taxon>Sphingomonadales</taxon>
        <taxon>Sphingomonadaceae</taxon>
        <taxon>Stakelama</taxon>
    </lineage>
</organism>
<dbReference type="KEGG" id="spzr:G5C33_12530"/>
<dbReference type="GO" id="GO:0006096">
    <property type="term" value="P:glycolytic process"/>
    <property type="evidence" value="ECO:0007669"/>
    <property type="project" value="UniProtKB-UniPathway"/>
</dbReference>